<dbReference type="PROSITE" id="PS50181">
    <property type="entry name" value="FBOX"/>
    <property type="match status" value="1"/>
</dbReference>
<comment type="caution">
    <text evidence="2">The sequence shown here is derived from an EMBL/GenBank/DDBJ whole genome shotgun (WGS) entry which is preliminary data.</text>
</comment>
<dbReference type="Pfam" id="PF00646">
    <property type="entry name" value="F-box"/>
    <property type="match status" value="1"/>
</dbReference>
<protein>
    <recommendedName>
        <fullName evidence="1">F-box domain-containing protein</fullName>
    </recommendedName>
</protein>
<organism evidence="2 3">
    <name type="scientific">Thelonectria olida</name>
    <dbReference type="NCBI Taxonomy" id="1576542"/>
    <lineage>
        <taxon>Eukaryota</taxon>
        <taxon>Fungi</taxon>
        <taxon>Dikarya</taxon>
        <taxon>Ascomycota</taxon>
        <taxon>Pezizomycotina</taxon>
        <taxon>Sordariomycetes</taxon>
        <taxon>Hypocreomycetidae</taxon>
        <taxon>Hypocreales</taxon>
        <taxon>Nectriaceae</taxon>
        <taxon>Thelonectria</taxon>
    </lineage>
</organism>
<dbReference type="EMBL" id="JAGPYM010000013">
    <property type="protein sequence ID" value="KAH6888137.1"/>
    <property type="molecule type" value="Genomic_DNA"/>
</dbReference>
<keyword evidence="3" id="KW-1185">Reference proteome</keyword>
<dbReference type="InterPro" id="IPR036047">
    <property type="entry name" value="F-box-like_dom_sf"/>
</dbReference>
<feature type="domain" description="F-box" evidence="1">
    <location>
        <begin position="61"/>
        <end position="107"/>
    </location>
</feature>
<dbReference type="SUPFAM" id="SSF81383">
    <property type="entry name" value="F-box domain"/>
    <property type="match status" value="1"/>
</dbReference>
<dbReference type="Proteomes" id="UP000777438">
    <property type="component" value="Unassembled WGS sequence"/>
</dbReference>
<evidence type="ECO:0000259" key="1">
    <source>
        <dbReference type="PROSITE" id="PS50181"/>
    </source>
</evidence>
<dbReference type="InterPro" id="IPR001810">
    <property type="entry name" value="F-box_dom"/>
</dbReference>
<sequence length="334" mass="37929">MSSFENRFEILPPEDLEALGRKRGAQRHGEGGYGFGSHEPRSYIRIDDGNLAVPVHNEQPLGLLGVLPTEILGESLLSLDLPSLARFRLVSRRAMAAVDSLPAYRLLKKYCPNVLRVTVSIEASHFDLRHLYETIQLSRCSNCDKFGSHLYLITCRRVCYDCFSTCSEYGPIYSTDVVRRTGISDEQLAHLPHAWTVIGAYEPCFRYCRERKKLYDRCAVGSFFEGRDNHRYSDSKGRESDGSEPCRFMAAVPAPLISPAEKVVDWGVVCPTCNVSDWPSYSKTRYLSDGLARHLEWHQTQQKKASQKEAFRNYSNLLHGWFLAPENQPRVDGV</sequence>
<dbReference type="AlphaFoldDB" id="A0A9P8W2R8"/>
<gene>
    <name evidence="2" type="ORF">B0T10DRAFT_574164</name>
</gene>
<evidence type="ECO:0000313" key="2">
    <source>
        <dbReference type="EMBL" id="KAH6888137.1"/>
    </source>
</evidence>
<name>A0A9P8W2R8_9HYPO</name>
<reference evidence="2 3" key="1">
    <citation type="journal article" date="2021" name="Nat. Commun.">
        <title>Genetic determinants of endophytism in the Arabidopsis root mycobiome.</title>
        <authorList>
            <person name="Mesny F."/>
            <person name="Miyauchi S."/>
            <person name="Thiergart T."/>
            <person name="Pickel B."/>
            <person name="Atanasova L."/>
            <person name="Karlsson M."/>
            <person name="Huettel B."/>
            <person name="Barry K.W."/>
            <person name="Haridas S."/>
            <person name="Chen C."/>
            <person name="Bauer D."/>
            <person name="Andreopoulos W."/>
            <person name="Pangilinan J."/>
            <person name="LaButti K."/>
            <person name="Riley R."/>
            <person name="Lipzen A."/>
            <person name="Clum A."/>
            <person name="Drula E."/>
            <person name="Henrissat B."/>
            <person name="Kohler A."/>
            <person name="Grigoriev I.V."/>
            <person name="Martin F.M."/>
            <person name="Hacquard S."/>
        </authorList>
    </citation>
    <scope>NUCLEOTIDE SEQUENCE [LARGE SCALE GENOMIC DNA]</scope>
    <source>
        <strain evidence="2 3">MPI-CAGE-CH-0241</strain>
    </source>
</reference>
<dbReference type="OrthoDB" id="2687876at2759"/>
<evidence type="ECO:0000313" key="3">
    <source>
        <dbReference type="Proteomes" id="UP000777438"/>
    </source>
</evidence>
<accession>A0A9P8W2R8</accession>
<proteinExistence type="predicted"/>